<sequence>MHHDHSQPIIHRGISRNNVLLDSGYEARVSDFGTARLLKPDFSNWTSLAGTSGYIAPELAYTLKVDENCDVYSFGVLTIEVLMGIHPGDLLSYLSSSTSRTRSVSNDQQVLLKDVIDQRLSPPVSRVARDVVSTTKLAFACLNGNPQLRPTMGHVAHALSHQSLLLPSLFSTIILEEQLGL</sequence>
<comment type="caution">
    <text evidence="10">The sequence shown here is derived from an EMBL/GenBank/DDBJ whole genome shotgun (WGS) entry which is preliminary data.</text>
</comment>
<evidence type="ECO:0000256" key="2">
    <source>
        <dbReference type="ARBA" id="ARBA00022527"/>
    </source>
</evidence>
<dbReference type="PANTHER" id="PTHR48005">
    <property type="entry name" value="LEUCINE RICH REPEAT KINASE 2"/>
    <property type="match status" value="1"/>
</dbReference>
<proteinExistence type="predicted"/>
<dbReference type="AlphaFoldDB" id="A0A6A2X9X3"/>
<name>A0A6A2X9X3_HIBSY</name>
<dbReference type="InterPro" id="IPR000719">
    <property type="entry name" value="Prot_kinase_dom"/>
</dbReference>
<reference evidence="10" key="1">
    <citation type="submission" date="2019-09" db="EMBL/GenBank/DDBJ databases">
        <title>Draft genome information of white flower Hibiscus syriacus.</title>
        <authorList>
            <person name="Kim Y.-M."/>
        </authorList>
    </citation>
    <scope>NUCLEOTIDE SEQUENCE [LARGE SCALE GENOMIC DNA]</scope>
    <source>
        <strain evidence="10">YM2019G1</strain>
    </source>
</reference>
<keyword evidence="11" id="KW-1185">Reference proteome</keyword>
<dbReference type="InterPro" id="IPR051420">
    <property type="entry name" value="Ser_Thr_Kinases_DiverseReg"/>
</dbReference>
<evidence type="ECO:0000256" key="3">
    <source>
        <dbReference type="ARBA" id="ARBA00022679"/>
    </source>
</evidence>
<dbReference type="Pfam" id="PF00069">
    <property type="entry name" value="Pkinase"/>
    <property type="match status" value="1"/>
</dbReference>
<evidence type="ECO:0000256" key="4">
    <source>
        <dbReference type="ARBA" id="ARBA00022741"/>
    </source>
</evidence>
<accession>A0A6A2X9X3</accession>
<comment type="catalytic activity">
    <reaction evidence="7">
        <text>L-threonyl-[protein] + ATP = O-phospho-L-threonyl-[protein] + ADP + H(+)</text>
        <dbReference type="Rhea" id="RHEA:46608"/>
        <dbReference type="Rhea" id="RHEA-COMP:11060"/>
        <dbReference type="Rhea" id="RHEA-COMP:11605"/>
        <dbReference type="ChEBI" id="CHEBI:15378"/>
        <dbReference type="ChEBI" id="CHEBI:30013"/>
        <dbReference type="ChEBI" id="CHEBI:30616"/>
        <dbReference type="ChEBI" id="CHEBI:61977"/>
        <dbReference type="ChEBI" id="CHEBI:456216"/>
        <dbReference type="EC" id="2.7.11.1"/>
    </reaction>
</comment>
<keyword evidence="4" id="KW-0547">Nucleotide-binding</keyword>
<dbReference type="EC" id="2.7.11.1" evidence="1"/>
<feature type="domain" description="Protein kinase" evidence="9">
    <location>
        <begin position="1"/>
        <end position="164"/>
    </location>
</feature>
<organism evidence="10 11">
    <name type="scientific">Hibiscus syriacus</name>
    <name type="common">Rose of Sharon</name>
    <dbReference type="NCBI Taxonomy" id="106335"/>
    <lineage>
        <taxon>Eukaryota</taxon>
        <taxon>Viridiplantae</taxon>
        <taxon>Streptophyta</taxon>
        <taxon>Embryophyta</taxon>
        <taxon>Tracheophyta</taxon>
        <taxon>Spermatophyta</taxon>
        <taxon>Magnoliopsida</taxon>
        <taxon>eudicotyledons</taxon>
        <taxon>Gunneridae</taxon>
        <taxon>Pentapetalae</taxon>
        <taxon>rosids</taxon>
        <taxon>malvids</taxon>
        <taxon>Malvales</taxon>
        <taxon>Malvaceae</taxon>
        <taxon>Malvoideae</taxon>
        <taxon>Hibiscus</taxon>
    </lineage>
</organism>
<keyword evidence="2" id="KW-0723">Serine/threonine-protein kinase</keyword>
<protein>
    <recommendedName>
        <fullName evidence="1">non-specific serine/threonine protein kinase</fullName>
        <ecNumber evidence="1">2.7.11.1</ecNumber>
    </recommendedName>
</protein>
<keyword evidence="3" id="KW-0808">Transferase</keyword>
<keyword evidence="6" id="KW-0067">ATP-binding</keyword>
<keyword evidence="5" id="KW-0418">Kinase</keyword>
<evidence type="ECO:0000313" key="10">
    <source>
        <dbReference type="EMBL" id="KAE8671878.1"/>
    </source>
</evidence>
<dbReference type="PANTHER" id="PTHR48005:SF72">
    <property type="entry name" value="REPEAT RECEPTOR-LIKE PROTEIN KINASE FAMILY PROTEIN, PUTATIVE-RELATED"/>
    <property type="match status" value="1"/>
</dbReference>
<dbReference type="InterPro" id="IPR011009">
    <property type="entry name" value="Kinase-like_dom_sf"/>
</dbReference>
<evidence type="ECO:0000256" key="1">
    <source>
        <dbReference type="ARBA" id="ARBA00012513"/>
    </source>
</evidence>
<dbReference type="PROSITE" id="PS50011">
    <property type="entry name" value="PROTEIN_KINASE_DOM"/>
    <property type="match status" value="1"/>
</dbReference>
<evidence type="ECO:0000259" key="9">
    <source>
        <dbReference type="PROSITE" id="PS50011"/>
    </source>
</evidence>
<dbReference type="EMBL" id="VEPZ02001458">
    <property type="protein sequence ID" value="KAE8671878.1"/>
    <property type="molecule type" value="Genomic_DNA"/>
</dbReference>
<dbReference type="SUPFAM" id="SSF56112">
    <property type="entry name" value="Protein kinase-like (PK-like)"/>
    <property type="match status" value="1"/>
</dbReference>
<dbReference type="Gene3D" id="1.10.510.10">
    <property type="entry name" value="Transferase(Phosphotransferase) domain 1"/>
    <property type="match status" value="1"/>
</dbReference>
<evidence type="ECO:0000256" key="7">
    <source>
        <dbReference type="ARBA" id="ARBA00047899"/>
    </source>
</evidence>
<evidence type="ECO:0000313" key="11">
    <source>
        <dbReference type="Proteomes" id="UP000436088"/>
    </source>
</evidence>
<dbReference type="SMART" id="SM00220">
    <property type="entry name" value="S_TKc"/>
    <property type="match status" value="1"/>
</dbReference>
<dbReference type="GO" id="GO:0004674">
    <property type="term" value="F:protein serine/threonine kinase activity"/>
    <property type="evidence" value="ECO:0007669"/>
    <property type="project" value="UniProtKB-KW"/>
</dbReference>
<evidence type="ECO:0000256" key="8">
    <source>
        <dbReference type="ARBA" id="ARBA00048679"/>
    </source>
</evidence>
<comment type="catalytic activity">
    <reaction evidence="8">
        <text>L-seryl-[protein] + ATP = O-phospho-L-seryl-[protein] + ADP + H(+)</text>
        <dbReference type="Rhea" id="RHEA:17989"/>
        <dbReference type="Rhea" id="RHEA-COMP:9863"/>
        <dbReference type="Rhea" id="RHEA-COMP:11604"/>
        <dbReference type="ChEBI" id="CHEBI:15378"/>
        <dbReference type="ChEBI" id="CHEBI:29999"/>
        <dbReference type="ChEBI" id="CHEBI:30616"/>
        <dbReference type="ChEBI" id="CHEBI:83421"/>
        <dbReference type="ChEBI" id="CHEBI:456216"/>
        <dbReference type="EC" id="2.7.11.1"/>
    </reaction>
</comment>
<dbReference type="GO" id="GO:0005524">
    <property type="term" value="F:ATP binding"/>
    <property type="evidence" value="ECO:0007669"/>
    <property type="project" value="UniProtKB-KW"/>
</dbReference>
<evidence type="ECO:0000256" key="6">
    <source>
        <dbReference type="ARBA" id="ARBA00022840"/>
    </source>
</evidence>
<gene>
    <name evidence="10" type="ORF">F3Y22_tig00111881pilonHSYRG00106</name>
</gene>
<dbReference type="Proteomes" id="UP000436088">
    <property type="component" value="Unassembled WGS sequence"/>
</dbReference>
<evidence type="ECO:0000256" key="5">
    <source>
        <dbReference type="ARBA" id="ARBA00022777"/>
    </source>
</evidence>